<protein>
    <submittedName>
        <fullName evidence="2">Uncharacterized protein</fullName>
    </submittedName>
</protein>
<dbReference type="AlphaFoldDB" id="A0A0B7IM95"/>
<evidence type="ECO:0000256" key="1">
    <source>
        <dbReference type="SAM" id="SignalP"/>
    </source>
</evidence>
<organism evidence="2 3">
    <name type="scientific">Capnocytophaga canimorsus</name>
    <dbReference type="NCBI Taxonomy" id="28188"/>
    <lineage>
        <taxon>Bacteria</taxon>
        <taxon>Pseudomonadati</taxon>
        <taxon>Bacteroidota</taxon>
        <taxon>Flavobacteriia</taxon>
        <taxon>Flavobacteriales</taxon>
        <taxon>Flavobacteriaceae</taxon>
        <taxon>Capnocytophaga</taxon>
    </lineage>
</organism>
<feature type="signal peptide" evidence="1">
    <location>
        <begin position="1"/>
        <end position="21"/>
    </location>
</feature>
<dbReference type="EMBL" id="CDOK01000184">
    <property type="protein sequence ID" value="CEN52990.1"/>
    <property type="molecule type" value="Genomic_DNA"/>
</dbReference>
<evidence type="ECO:0000313" key="3">
    <source>
        <dbReference type="Proteomes" id="UP000039370"/>
    </source>
</evidence>
<gene>
    <name evidence="2" type="ORF">CCAN11_40006</name>
</gene>
<sequence>MKLYLLFFVMSTSLHSFSVLSQTKSYENQTEPILCSESNSVFKDCCEYMSHQASANGLFFISFKGKNITKKVNSPDGKFTVVPDSEQVYDCSFKKYSVQMDKTSFFSYDYYYLSNKISYNFEGEDYMLSTIDGSCDTCIKELKISHLKKDTGEIMLIEFQKDVHLLSKKANTLTIKKGSYCIFVM</sequence>
<accession>A0A0B7IM95</accession>
<reference evidence="3" key="1">
    <citation type="submission" date="2015-01" db="EMBL/GenBank/DDBJ databases">
        <authorList>
            <person name="MANFREDI Pablo"/>
        </authorList>
    </citation>
    <scope>NUCLEOTIDE SEQUENCE [LARGE SCALE GENOMIC DNA]</scope>
    <source>
        <strain evidence="3">Cc11</strain>
    </source>
</reference>
<feature type="chain" id="PRO_5002130236" evidence="1">
    <location>
        <begin position="22"/>
        <end position="185"/>
    </location>
</feature>
<name>A0A0B7IM95_9FLAO</name>
<proteinExistence type="predicted"/>
<evidence type="ECO:0000313" key="2">
    <source>
        <dbReference type="EMBL" id="CEN52990.1"/>
    </source>
</evidence>
<dbReference type="Proteomes" id="UP000039370">
    <property type="component" value="Unassembled WGS sequence"/>
</dbReference>
<keyword evidence="1" id="KW-0732">Signal</keyword>